<dbReference type="PROSITE" id="PS51278">
    <property type="entry name" value="GATASE_TYPE_2"/>
    <property type="match status" value="1"/>
</dbReference>
<name>A0A395NDF9_TRIAR</name>
<comment type="caution">
    <text evidence="5">The sequence shown here is derived from an EMBL/GenBank/DDBJ whole genome shotgun (WGS) entry which is preliminary data.</text>
</comment>
<dbReference type="AlphaFoldDB" id="A0A395NDF9"/>
<keyword evidence="6" id="KW-1185">Reference proteome</keyword>
<keyword evidence="2" id="KW-0061">Asparagine biosynthesis</keyword>
<dbReference type="Proteomes" id="UP000266272">
    <property type="component" value="Unassembled WGS sequence"/>
</dbReference>
<dbReference type="InterPro" id="IPR001962">
    <property type="entry name" value="Asn_synthase"/>
</dbReference>
<gene>
    <name evidence="5" type="ORF">TARUN_8125</name>
</gene>
<accession>A0A395NDF9</accession>
<evidence type="ECO:0000256" key="2">
    <source>
        <dbReference type="ARBA" id="ARBA00022888"/>
    </source>
</evidence>
<feature type="domain" description="Glutamine amidotransferase type-2" evidence="4">
    <location>
        <begin position="2"/>
        <end position="203"/>
    </location>
</feature>
<keyword evidence="3" id="KW-0315">Glutamine amidotransferase</keyword>
<dbReference type="InterPro" id="IPR051857">
    <property type="entry name" value="Asn_synthetase_domain"/>
</dbReference>
<dbReference type="PANTHER" id="PTHR45937:SF1">
    <property type="entry name" value="ASPARAGINE SYNTHETASE DOMAIN-CONTAINING PROTEIN 1"/>
    <property type="match status" value="1"/>
</dbReference>
<dbReference type="InterPro" id="IPR014729">
    <property type="entry name" value="Rossmann-like_a/b/a_fold"/>
</dbReference>
<evidence type="ECO:0000256" key="1">
    <source>
        <dbReference type="ARBA" id="ARBA00022605"/>
    </source>
</evidence>
<dbReference type="Gene3D" id="3.60.20.10">
    <property type="entry name" value="Glutamine Phosphoribosylpyrophosphate, subunit 1, domain 1"/>
    <property type="match status" value="1"/>
</dbReference>
<dbReference type="EMBL" id="PXOA01000568">
    <property type="protein sequence ID" value="RFU74125.1"/>
    <property type="molecule type" value="Genomic_DNA"/>
</dbReference>
<dbReference type="InterPro" id="IPR029055">
    <property type="entry name" value="Ntn_hydrolases_N"/>
</dbReference>
<dbReference type="STRING" id="490622.A0A395NDF9"/>
<evidence type="ECO:0000259" key="4">
    <source>
        <dbReference type="PROSITE" id="PS51278"/>
    </source>
</evidence>
<dbReference type="PANTHER" id="PTHR45937">
    <property type="entry name" value="ASPARAGINE SYNTHETASE DOMAIN-CONTAINING PROTEIN 1"/>
    <property type="match status" value="1"/>
</dbReference>
<dbReference type="SUPFAM" id="SSF52402">
    <property type="entry name" value="Adenine nucleotide alpha hydrolases-like"/>
    <property type="match status" value="1"/>
</dbReference>
<keyword evidence="1" id="KW-0028">Amino-acid biosynthesis</keyword>
<evidence type="ECO:0000313" key="5">
    <source>
        <dbReference type="EMBL" id="RFU74125.1"/>
    </source>
</evidence>
<sequence length="454" mass="49541">MCGIHAAISADAGYHKLSAGLERRLRNRGPDHLGVVEAQLRQDDESKSALYLTLTSTVLSLRGDHLGKQPLTDEESGSVLCWNGEAWKLGGKPVEGNDGEAVLSLLTAASSKQGNEDSVLDALRSIDGPFAFIFLDKRAKRLYYGRDRLGRRSLLLKRGDEFLLSSIAEAPAEGWTEVEADGCYTIQLSEASSPREITPIRHDWDQNTALISSIGTFNAALPTATTAPLTSQSPSVEQLQGHLMESLQLRVLNVPIPPKAETSDARVANDGEKVICRAVGGLSRQAMEIRHGQGMGQLSSGLQAEPYSTTARVLLSGLGADELFGGYVRHATAFTRSGYPGLIDELKLDVGRLGKRNLGRDDRVMAHWSREVRFPYLDESLVKWAIELPAWEKCDFDNQGTGCDFEPEKRVLRLLANKLGMRSVATEKKRAIQFGARTAKMESGKVKGTTLILA</sequence>
<dbReference type="SUPFAM" id="SSF56235">
    <property type="entry name" value="N-terminal nucleophile aminohydrolases (Ntn hydrolases)"/>
    <property type="match status" value="1"/>
</dbReference>
<proteinExistence type="predicted"/>
<dbReference type="GO" id="GO:0004066">
    <property type="term" value="F:asparagine synthase (glutamine-hydrolyzing) activity"/>
    <property type="evidence" value="ECO:0007669"/>
    <property type="project" value="InterPro"/>
</dbReference>
<dbReference type="Gene3D" id="3.40.50.620">
    <property type="entry name" value="HUPs"/>
    <property type="match status" value="1"/>
</dbReference>
<dbReference type="InterPro" id="IPR017932">
    <property type="entry name" value="GATase_2_dom"/>
</dbReference>
<dbReference type="Pfam" id="PF13537">
    <property type="entry name" value="GATase_7"/>
    <property type="match status" value="1"/>
</dbReference>
<dbReference type="CDD" id="cd03766">
    <property type="entry name" value="Gn_AT_II_novel"/>
    <property type="match status" value="1"/>
</dbReference>
<protein>
    <submittedName>
        <fullName evidence="5">Asparagine synthase</fullName>
    </submittedName>
</protein>
<dbReference type="OrthoDB" id="10252281at2759"/>
<dbReference type="CDD" id="cd01991">
    <property type="entry name" value="Asn_synthase_B_C"/>
    <property type="match status" value="1"/>
</dbReference>
<dbReference type="Pfam" id="PF00733">
    <property type="entry name" value="Asn_synthase"/>
    <property type="match status" value="2"/>
</dbReference>
<organism evidence="5 6">
    <name type="scientific">Trichoderma arundinaceum</name>
    <dbReference type="NCBI Taxonomy" id="490622"/>
    <lineage>
        <taxon>Eukaryota</taxon>
        <taxon>Fungi</taxon>
        <taxon>Dikarya</taxon>
        <taxon>Ascomycota</taxon>
        <taxon>Pezizomycotina</taxon>
        <taxon>Sordariomycetes</taxon>
        <taxon>Hypocreomycetidae</taxon>
        <taxon>Hypocreales</taxon>
        <taxon>Hypocreaceae</taxon>
        <taxon>Trichoderma</taxon>
    </lineage>
</organism>
<evidence type="ECO:0000313" key="6">
    <source>
        <dbReference type="Proteomes" id="UP000266272"/>
    </source>
</evidence>
<evidence type="ECO:0000256" key="3">
    <source>
        <dbReference type="ARBA" id="ARBA00022962"/>
    </source>
</evidence>
<reference evidence="5 6" key="1">
    <citation type="journal article" date="2018" name="PLoS Pathog.">
        <title>Evolution of structural diversity of trichothecenes, a family of toxins produced by plant pathogenic and entomopathogenic fungi.</title>
        <authorList>
            <person name="Proctor R.H."/>
            <person name="McCormick S.P."/>
            <person name="Kim H.S."/>
            <person name="Cardoza R.E."/>
            <person name="Stanley A.M."/>
            <person name="Lindo L."/>
            <person name="Kelly A."/>
            <person name="Brown D.W."/>
            <person name="Lee T."/>
            <person name="Vaughan M.M."/>
            <person name="Alexander N.J."/>
            <person name="Busman M."/>
            <person name="Gutierrez S."/>
        </authorList>
    </citation>
    <scope>NUCLEOTIDE SEQUENCE [LARGE SCALE GENOMIC DNA]</scope>
    <source>
        <strain evidence="5 6">IBT 40837</strain>
    </source>
</reference>
<dbReference type="GO" id="GO:0006529">
    <property type="term" value="P:asparagine biosynthetic process"/>
    <property type="evidence" value="ECO:0007669"/>
    <property type="project" value="UniProtKB-KW"/>
</dbReference>